<dbReference type="InterPro" id="IPR039261">
    <property type="entry name" value="FNR_nucleotide-bd"/>
</dbReference>
<protein>
    <submittedName>
        <fullName evidence="5">Sulfite reductase (NADPH) flavoprotein alpha-component</fullName>
    </submittedName>
</protein>
<keyword evidence="6" id="KW-1185">Reference proteome</keyword>
<feature type="region of interest" description="Disordered" evidence="4">
    <location>
        <begin position="97"/>
        <end position="118"/>
    </location>
</feature>
<evidence type="ECO:0000256" key="1">
    <source>
        <dbReference type="ARBA" id="ARBA00001917"/>
    </source>
</evidence>
<dbReference type="GO" id="GO:0050660">
    <property type="term" value="F:flavin adenine dinucleotide binding"/>
    <property type="evidence" value="ECO:0007669"/>
    <property type="project" value="TreeGrafter"/>
</dbReference>
<dbReference type="PANTHER" id="PTHR19384:SF128">
    <property type="entry name" value="NADPH OXIDOREDUCTASE A"/>
    <property type="match status" value="1"/>
</dbReference>
<dbReference type="GO" id="GO:0005829">
    <property type="term" value="C:cytosol"/>
    <property type="evidence" value="ECO:0007669"/>
    <property type="project" value="TreeGrafter"/>
</dbReference>
<dbReference type="OrthoDB" id="9816402at2"/>
<keyword evidence="2" id="KW-0285">Flavoprotein</keyword>
<evidence type="ECO:0000256" key="3">
    <source>
        <dbReference type="ARBA" id="ARBA00022643"/>
    </source>
</evidence>
<dbReference type="GO" id="GO:0016491">
    <property type="term" value="F:oxidoreductase activity"/>
    <property type="evidence" value="ECO:0007669"/>
    <property type="project" value="TreeGrafter"/>
</dbReference>
<gene>
    <name evidence="5" type="ORF">SAMN04488026_101547</name>
</gene>
<dbReference type="Proteomes" id="UP000199382">
    <property type="component" value="Unassembled WGS sequence"/>
</dbReference>
<accession>A0A1G8SLN2</accession>
<organism evidence="5 6">
    <name type="scientific">Aliiruegeria lutimaris</name>
    <dbReference type="NCBI Taxonomy" id="571298"/>
    <lineage>
        <taxon>Bacteria</taxon>
        <taxon>Pseudomonadati</taxon>
        <taxon>Pseudomonadota</taxon>
        <taxon>Alphaproteobacteria</taxon>
        <taxon>Rhodobacterales</taxon>
        <taxon>Roseobacteraceae</taxon>
        <taxon>Aliiruegeria</taxon>
    </lineage>
</organism>
<dbReference type="GO" id="GO:0010181">
    <property type="term" value="F:FMN binding"/>
    <property type="evidence" value="ECO:0007669"/>
    <property type="project" value="TreeGrafter"/>
</dbReference>
<evidence type="ECO:0000256" key="2">
    <source>
        <dbReference type="ARBA" id="ARBA00022630"/>
    </source>
</evidence>
<dbReference type="PANTHER" id="PTHR19384">
    <property type="entry name" value="NITRIC OXIDE SYNTHASE-RELATED"/>
    <property type="match status" value="1"/>
</dbReference>
<proteinExistence type="predicted"/>
<reference evidence="5 6" key="1">
    <citation type="submission" date="2016-10" db="EMBL/GenBank/DDBJ databases">
        <authorList>
            <person name="de Groot N.N."/>
        </authorList>
    </citation>
    <scope>NUCLEOTIDE SEQUENCE [LARGE SCALE GENOMIC DNA]</scope>
    <source>
        <strain evidence="5 6">DSM 25294</strain>
    </source>
</reference>
<keyword evidence="3" id="KW-0288">FMN</keyword>
<dbReference type="RefSeq" id="WP_093154108.1">
    <property type="nucleotide sequence ID" value="NZ_FNEK01000015.1"/>
</dbReference>
<dbReference type="EMBL" id="FNEK01000015">
    <property type="protein sequence ID" value="SDJ30127.1"/>
    <property type="molecule type" value="Genomic_DNA"/>
</dbReference>
<comment type="cofactor">
    <cofactor evidence="1">
        <name>FMN</name>
        <dbReference type="ChEBI" id="CHEBI:58210"/>
    </cofactor>
</comment>
<evidence type="ECO:0000313" key="5">
    <source>
        <dbReference type="EMBL" id="SDJ30127.1"/>
    </source>
</evidence>
<dbReference type="Gene3D" id="3.40.50.80">
    <property type="entry name" value="Nucleotide-binding domain of ferredoxin-NADP reductase (FNR) module"/>
    <property type="match status" value="1"/>
</dbReference>
<dbReference type="SUPFAM" id="SSF52343">
    <property type="entry name" value="Ferredoxin reductase-like, C-terminal NADP-linked domain"/>
    <property type="match status" value="1"/>
</dbReference>
<name>A0A1G8SLN2_9RHOB</name>
<evidence type="ECO:0000313" key="6">
    <source>
        <dbReference type="Proteomes" id="UP000199382"/>
    </source>
</evidence>
<sequence length="118" mass="13452">MLNRTSLAWSRDGTEKIYVQTLLEQDGAEAFRWLEQGAAIYICGDATRMAADVDVGVERTLLDVIARHGGLSSEEASRYLDRLSSEHRYQRDVYYEPCSFHPPQQTGRPSEIFPDGRR</sequence>
<dbReference type="STRING" id="571298.SAMN04488026_101547"/>
<evidence type="ECO:0000256" key="4">
    <source>
        <dbReference type="SAM" id="MobiDB-lite"/>
    </source>
</evidence>
<dbReference type="AlphaFoldDB" id="A0A1G8SLN2"/>